<evidence type="ECO:0000256" key="2">
    <source>
        <dbReference type="ARBA" id="ARBA00023125"/>
    </source>
</evidence>
<dbReference type="Pfam" id="PF00072">
    <property type="entry name" value="Response_reg"/>
    <property type="match status" value="1"/>
</dbReference>
<dbReference type="RefSeq" id="WP_253750007.1">
    <property type="nucleotide sequence ID" value="NZ_JAMZDZ010000001.1"/>
</dbReference>
<keyword evidence="2" id="KW-0238">DNA-binding</keyword>
<evidence type="ECO:0000256" key="1">
    <source>
        <dbReference type="ARBA" id="ARBA00022553"/>
    </source>
</evidence>
<dbReference type="PANTHER" id="PTHR43214">
    <property type="entry name" value="TWO-COMPONENT RESPONSE REGULATOR"/>
    <property type="match status" value="1"/>
</dbReference>
<evidence type="ECO:0000313" key="6">
    <source>
        <dbReference type="EMBL" id="MFC4135654.1"/>
    </source>
</evidence>
<dbReference type="Gene3D" id="3.40.50.2300">
    <property type="match status" value="1"/>
</dbReference>
<dbReference type="InterPro" id="IPR000792">
    <property type="entry name" value="Tscrpt_reg_LuxR_C"/>
</dbReference>
<dbReference type="InterPro" id="IPR039420">
    <property type="entry name" value="WalR-like"/>
</dbReference>
<name>A0ABV8LZC4_9ACTN</name>
<evidence type="ECO:0000259" key="4">
    <source>
        <dbReference type="PROSITE" id="PS50043"/>
    </source>
</evidence>
<feature type="domain" description="HTH luxR-type" evidence="4">
    <location>
        <begin position="141"/>
        <end position="206"/>
    </location>
</feature>
<dbReference type="InterPro" id="IPR016032">
    <property type="entry name" value="Sig_transdc_resp-reg_C-effctor"/>
</dbReference>
<dbReference type="EMBL" id="JBHSAY010000023">
    <property type="protein sequence ID" value="MFC4135654.1"/>
    <property type="molecule type" value="Genomic_DNA"/>
</dbReference>
<dbReference type="Pfam" id="PF00196">
    <property type="entry name" value="GerE"/>
    <property type="match status" value="1"/>
</dbReference>
<dbReference type="InterPro" id="IPR058245">
    <property type="entry name" value="NreC/VraR/RcsB-like_REC"/>
</dbReference>
<dbReference type="SMART" id="SM00421">
    <property type="entry name" value="HTH_LUXR"/>
    <property type="match status" value="1"/>
</dbReference>
<proteinExistence type="predicted"/>
<organism evidence="6 7">
    <name type="scientific">Hamadaea flava</name>
    <dbReference type="NCBI Taxonomy" id="1742688"/>
    <lineage>
        <taxon>Bacteria</taxon>
        <taxon>Bacillati</taxon>
        <taxon>Actinomycetota</taxon>
        <taxon>Actinomycetes</taxon>
        <taxon>Micromonosporales</taxon>
        <taxon>Micromonosporaceae</taxon>
        <taxon>Hamadaea</taxon>
    </lineage>
</organism>
<dbReference type="InterPro" id="IPR011006">
    <property type="entry name" value="CheY-like_superfamily"/>
</dbReference>
<evidence type="ECO:0000259" key="5">
    <source>
        <dbReference type="PROSITE" id="PS50110"/>
    </source>
</evidence>
<dbReference type="CDD" id="cd06170">
    <property type="entry name" value="LuxR_C_like"/>
    <property type="match status" value="1"/>
</dbReference>
<dbReference type="SMART" id="SM00448">
    <property type="entry name" value="REC"/>
    <property type="match status" value="1"/>
</dbReference>
<protein>
    <submittedName>
        <fullName evidence="6">LuxR C-terminal-related transcriptional regulator</fullName>
    </submittedName>
</protein>
<dbReference type="PROSITE" id="PS50110">
    <property type="entry name" value="RESPONSE_REGULATORY"/>
    <property type="match status" value="1"/>
</dbReference>
<evidence type="ECO:0000313" key="7">
    <source>
        <dbReference type="Proteomes" id="UP001595816"/>
    </source>
</evidence>
<dbReference type="Proteomes" id="UP001595816">
    <property type="component" value="Unassembled WGS sequence"/>
</dbReference>
<dbReference type="SUPFAM" id="SSF46894">
    <property type="entry name" value="C-terminal effector domain of the bipartite response regulators"/>
    <property type="match status" value="1"/>
</dbReference>
<feature type="domain" description="Response regulatory" evidence="5">
    <location>
        <begin position="7"/>
        <end position="120"/>
    </location>
</feature>
<dbReference type="PROSITE" id="PS50043">
    <property type="entry name" value="HTH_LUXR_2"/>
    <property type="match status" value="1"/>
</dbReference>
<evidence type="ECO:0000256" key="3">
    <source>
        <dbReference type="PROSITE-ProRule" id="PRU00169"/>
    </source>
</evidence>
<gene>
    <name evidence="6" type="ORF">ACFOZ4_33995</name>
</gene>
<dbReference type="SUPFAM" id="SSF52172">
    <property type="entry name" value="CheY-like"/>
    <property type="match status" value="1"/>
</dbReference>
<accession>A0ABV8LZC4</accession>
<reference evidence="7" key="1">
    <citation type="journal article" date="2019" name="Int. J. Syst. Evol. Microbiol.">
        <title>The Global Catalogue of Microorganisms (GCM) 10K type strain sequencing project: providing services to taxonomists for standard genome sequencing and annotation.</title>
        <authorList>
            <consortium name="The Broad Institute Genomics Platform"/>
            <consortium name="The Broad Institute Genome Sequencing Center for Infectious Disease"/>
            <person name="Wu L."/>
            <person name="Ma J."/>
        </authorList>
    </citation>
    <scope>NUCLEOTIDE SEQUENCE [LARGE SCALE GENOMIC DNA]</scope>
    <source>
        <strain evidence="7">CGMCC 4.7289</strain>
    </source>
</reference>
<comment type="caution">
    <text evidence="6">The sequence shown here is derived from an EMBL/GenBank/DDBJ whole genome shotgun (WGS) entry which is preliminary data.</text>
</comment>
<dbReference type="PRINTS" id="PR00038">
    <property type="entry name" value="HTHLUXR"/>
</dbReference>
<dbReference type="InterPro" id="IPR001789">
    <property type="entry name" value="Sig_transdc_resp-reg_receiver"/>
</dbReference>
<dbReference type="CDD" id="cd17535">
    <property type="entry name" value="REC_NarL-like"/>
    <property type="match status" value="1"/>
</dbReference>
<keyword evidence="1 3" id="KW-0597">Phosphoprotein</keyword>
<feature type="modified residue" description="4-aspartylphosphate" evidence="3">
    <location>
        <position position="57"/>
    </location>
</feature>
<keyword evidence="7" id="KW-1185">Reference proteome</keyword>
<sequence length="214" mass="23507">MMEAQFEAHVVDGHPLFRAALVRVLDGGPDLRVGVSAGSVEEFAAYRVPPGALVTLDLQLPRLRGPEAVTTVTGMGFRVLVIAASSRHTDVLSALAAGADGYLTKDADAEEVRRAARQVAQGRRYVAPGLAAFLLDARQRQFEPPVELSTRERQVLALLAAGQRDRDIADRLAISVRTVRSHLDHIRQKTGRRRRPDLTRLAIEKGILHEEQRT</sequence>